<dbReference type="PANTHER" id="PTHR33116:SF70">
    <property type="entry name" value="NON-LTR RETROELEMENT REVERSE TRANSCRIPTASE-LIKE PROTEIN"/>
    <property type="match status" value="1"/>
</dbReference>
<dbReference type="Proteomes" id="UP000694240">
    <property type="component" value="Chromosome 9"/>
</dbReference>
<protein>
    <submittedName>
        <fullName evidence="4">Endonuclease/exonuclease/phosphatase superfamily</fullName>
    </submittedName>
</protein>
<gene>
    <name evidence="4" type="ORF">ISN45_Aa04g002850</name>
</gene>
<feature type="domain" description="RNase H type-1" evidence="3">
    <location>
        <begin position="1661"/>
        <end position="1791"/>
    </location>
</feature>
<evidence type="ECO:0000313" key="5">
    <source>
        <dbReference type="Proteomes" id="UP000694240"/>
    </source>
</evidence>
<feature type="region of interest" description="Disordered" evidence="1">
    <location>
        <begin position="295"/>
        <end position="322"/>
    </location>
</feature>
<keyword evidence="4" id="KW-0540">Nuclease</keyword>
<feature type="region of interest" description="Disordered" evidence="1">
    <location>
        <begin position="1"/>
        <end position="40"/>
    </location>
</feature>
<accession>A0A8T2A4Q8</accession>
<evidence type="ECO:0000259" key="2">
    <source>
        <dbReference type="PROSITE" id="PS50878"/>
    </source>
</evidence>
<proteinExistence type="predicted"/>
<sequence length="1825" mass="204264">MEAKKGDFGGERDGDQDATMTEIGERSRPPGDPPDGSASWVQKVTGSSVGGILVPETVLNDRFVTERMNVEFPNGEDGEPVITIGADVLEAMNGLWKRCMIVKVLGRHISFSVLSKKLREMWQPKGAMYVMDLPRQFFMVRFELEEEYLAALTGGPWRMFGSYLMVQAWSPEFDPLRSDIVTTPVWIRIANIPVNFYHNTILMGIAKGLGKPVRVDSTTLNFERARFARVCVEVNLTRPLKGTIMVNGERYYVSYEGLTNICSMCGLYGHLVHTCPKNVSEKVVEAPSSSVRAIVGGQSQDNDGFTEVRRRGKAPESQARSPANRVVFAAGSSNADMGRNLKEISGNIMISNRYGSLEEDTISTGLRKAVISGAGNKENDLAMIQGGKGKGVAPVKEVVEVGVGGKKQSGPKTISQGKRAGVARPMRNMEIVGPKGKQNKINRPTRGLVFGQTREEVILTESGKRLRVESGSEGRRESFLGGECVTNMVGNEPNVHLSEEMDSDLPKLDKENASSNNALVVHSGSTERGAGGIFETHAGGARASRICQGLGFDNSCRVDAVGQSGGLWLLWRSGVGTVTIVETSDQFIYATVETESEKIHLIVVYAAPTVSRRSGLWGQLSTIIQGIDGPLIIGGDFNTILRLDERTGGSGGLSPDSIAFGDWIHELSLIDMGFRGKKFTWRRGRVANTFVAKRLDRVMCCANARLRWQEAVVTHLPFLSSDHAPMYVQLQPESKGNPSRRPFRFEAAWLKHEGFKELLLNSWTGEINTMDALKGLQVKLKKWNREIFGDIQKRKEKLEADIKSVQDLLDVNQTDALLRREEELIRDFDTVLEQEEVLWYQKSREKWIFLGDRNTKYFHTSTIIRRRRNRIEMLKNEEGNWVSDSQELETLDVAYYKRLYSMEDVDQVVEQLPRIGFVRLTREEVSGLRKPFTAAEVEESVRSMGQFKAPGPDGYQPGFYQNCWDTVGDSVVRFVLEFFNTSSIPSELNDALIVLIAKVEKPERITQFRPISLCNVLFKTITKAMVLRLKKVISKLIGPAQSSFIPGRLSTDNIIVVQEAVHSMRRKKGRKGWMLLKLDLEKAYDRIRWDFLEDTLVAAELPEEWVRWIMLCVTGPSMNVLWNGEKTEAFKPSRGLRQGDPLSPYLFVLCLERLCHQIDLSIASKEWKPISLSCGGPKLSHVCFADDLILFAEASVSQIRVIRKVLERFCIASGQKVSLEKSKIYFSNNVHRDLAKLISDESGIKATKDLGKYLGMPVLQKRINKDTFGEILEKVASRLAGWKGRFLSFAGRITLTKAVLSSIPVHSMSTISLPASILDSLDKASRAFLWGSTAEKKKQHLISWDRVCLPKAAGGLGIRSSREMNKALLGKVGWRLLHDKKSLWATLLRHKYKVGEIDNPAWLVVKGRWSSTWRSIGLGLREVVIPGLSWVPGDGKAIRFWRDKWLCDKPLIEMVTMAVPEAESQAYARDLWQNGAGWDLTRIMPYVPMTIRLKLAAVVLDNVTGAVDRISWGERSDGLFTVSSAYSMLTRDESPRQDMGKLFTRVWKAVVPERIRVFLWFARVGMNLFFTFFGIVRLCQDYDCDWSLGTGSPWATMFGMAAWWGWKWRCGNVFGEIGKCRDRIKFIKDLAKEVTHAYEVLGGGQIGGAREERLIAWTPPSIGWTKLNTDGASRGNPGLATAGGVLRDGDGVWQGGFALNIGICSAPLAELWGVYYGLYIAWERGITRLELEVDSEIVVGFLKTGINDSHPLSFLVRLCHGFISRDWIVRIAHVYREANRLADGLANYAFSLPLGFHMFHSRLEALNSIILDDANGTARPRNIRM</sequence>
<dbReference type="InterPro" id="IPR000477">
    <property type="entry name" value="RT_dom"/>
</dbReference>
<dbReference type="GO" id="GO:0004523">
    <property type="term" value="F:RNA-DNA hybrid ribonuclease activity"/>
    <property type="evidence" value="ECO:0007669"/>
    <property type="project" value="InterPro"/>
</dbReference>
<dbReference type="CDD" id="cd01650">
    <property type="entry name" value="RT_nLTR_like"/>
    <property type="match status" value="1"/>
</dbReference>
<dbReference type="InterPro" id="IPR005135">
    <property type="entry name" value="Endo/exonuclease/phosphatase"/>
</dbReference>
<keyword evidence="5" id="KW-1185">Reference proteome</keyword>
<dbReference type="Pfam" id="PF14111">
    <property type="entry name" value="DUF4283"/>
    <property type="match status" value="1"/>
</dbReference>
<organism evidence="4 5">
    <name type="scientific">Arabidopsis thaliana x Arabidopsis arenosa</name>
    <dbReference type="NCBI Taxonomy" id="1240361"/>
    <lineage>
        <taxon>Eukaryota</taxon>
        <taxon>Viridiplantae</taxon>
        <taxon>Streptophyta</taxon>
        <taxon>Embryophyta</taxon>
        <taxon>Tracheophyta</taxon>
        <taxon>Spermatophyta</taxon>
        <taxon>Magnoliopsida</taxon>
        <taxon>eudicotyledons</taxon>
        <taxon>Gunneridae</taxon>
        <taxon>Pentapetalae</taxon>
        <taxon>rosids</taxon>
        <taxon>malvids</taxon>
        <taxon>Brassicales</taxon>
        <taxon>Brassicaceae</taxon>
        <taxon>Camelineae</taxon>
        <taxon>Arabidopsis</taxon>
    </lineage>
</organism>
<dbReference type="GO" id="GO:0003676">
    <property type="term" value="F:nucleic acid binding"/>
    <property type="evidence" value="ECO:0007669"/>
    <property type="project" value="InterPro"/>
</dbReference>
<dbReference type="Pfam" id="PF03372">
    <property type="entry name" value="Exo_endo_phos"/>
    <property type="match status" value="1"/>
</dbReference>
<dbReference type="InterPro" id="IPR002156">
    <property type="entry name" value="RNaseH_domain"/>
</dbReference>
<evidence type="ECO:0000256" key="1">
    <source>
        <dbReference type="SAM" id="MobiDB-lite"/>
    </source>
</evidence>
<dbReference type="PROSITE" id="PS50878">
    <property type="entry name" value="RT_POL"/>
    <property type="match status" value="1"/>
</dbReference>
<keyword evidence="4" id="KW-0255">Endonuclease</keyword>
<name>A0A8T2A4Q8_9BRAS</name>
<reference evidence="4 5" key="1">
    <citation type="submission" date="2020-12" db="EMBL/GenBank/DDBJ databases">
        <title>Concerted genomic and epigenomic changes stabilize Arabidopsis allopolyploids.</title>
        <authorList>
            <person name="Chen Z."/>
        </authorList>
    </citation>
    <scope>NUCLEOTIDE SEQUENCE [LARGE SCALE GENOMIC DNA]</scope>
    <source>
        <strain evidence="4">Allo738</strain>
        <tissue evidence="4">Leaf</tissue>
    </source>
</reference>
<dbReference type="CDD" id="cd06222">
    <property type="entry name" value="RNase_H_like"/>
    <property type="match status" value="1"/>
</dbReference>
<dbReference type="Pfam" id="PF13456">
    <property type="entry name" value="RVT_3"/>
    <property type="match status" value="1"/>
</dbReference>
<feature type="compositionally biased region" description="Basic and acidic residues" evidence="1">
    <location>
        <begin position="1"/>
        <end position="15"/>
    </location>
</feature>
<dbReference type="EMBL" id="JAEFBK010000009">
    <property type="protein sequence ID" value="KAG7567409.1"/>
    <property type="molecule type" value="Genomic_DNA"/>
</dbReference>
<feature type="domain" description="Reverse transcriptase" evidence="2">
    <location>
        <begin position="977"/>
        <end position="1258"/>
    </location>
</feature>
<keyword evidence="4" id="KW-0378">Hydrolase</keyword>
<evidence type="ECO:0000259" key="3">
    <source>
        <dbReference type="PROSITE" id="PS50879"/>
    </source>
</evidence>
<dbReference type="Pfam" id="PF00078">
    <property type="entry name" value="RVT_1"/>
    <property type="match status" value="1"/>
</dbReference>
<evidence type="ECO:0000313" key="4">
    <source>
        <dbReference type="EMBL" id="KAG7567409.1"/>
    </source>
</evidence>
<comment type="caution">
    <text evidence="4">The sequence shown here is derived from an EMBL/GenBank/DDBJ whole genome shotgun (WGS) entry which is preliminary data.</text>
</comment>
<dbReference type="PANTHER" id="PTHR33116">
    <property type="entry name" value="REVERSE TRANSCRIPTASE ZINC-BINDING DOMAIN-CONTAINING PROTEIN-RELATED-RELATED"/>
    <property type="match status" value="1"/>
</dbReference>
<dbReference type="InterPro" id="IPR044730">
    <property type="entry name" value="RNase_H-like_dom_plant"/>
</dbReference>
<dbReference type="InterPro" id="IPR025558">
    <property type="entry name" value="DUF4283"/>
</dbReference>
<dbReference type="PROSITE" id="PS50879">
    <property type="entry name" value="RNASE_H_1"/>
    <property type="match status" value="1"/>
</dbReference>